<organism evidence="6 7">
    <name type="scientific">Folsomia candida</name>
    <name type="common">Springtail</name>
    <dbReference type="NCBI Taxonomy" id="158441"/>
    <lineage>
        <taxon>Eukaryota</taxon>
        <taxon>Metazoa</taxon>
        <taxon>Ecdysozoa</taxon>
        <taxon>Arthropoda</taxon>
        <taxon>Hexapoda</taxon>
        <taxon>Collembola</taxon>
        <taxon>Entomobryomorpha</taxon>
        <taxon>Isotomoidea</taxon>
        <taxon>Isotomidae</taxon>
        <taxon>Proisotominae</taxon>
        <taxon>Folsomia</taxon>
    </lineage>
</organism>
<keyword evidence="2" id="KW-0539">Nucleus</keyword>
<evidence type="ECO:0000256" key="4">
    <source>
        <dbReference type="SAM" id="MobiDB-lite"/>
    </source>
</evidence>
<dbReference type="GO" id="GO:0006974">
    <property type="term" value="P:DNA damage response"/>
    <property type="evidence" value="ECO:0007669"/>
    <property type="project" value="TreeGrafter"/>
</dbReference>
<dbReference type="PANTHER" id="PTHR46172:SF1">
    <property type="entry name" value="DNA POLYMERASE EPSILON SUBUNIT 3"/>
    <property type="match status" value="1"/>
</dbReference>
<dbReference type="GO" id="GO:0008623">
    <property type="term" value="C:CHRAC"/>
    <property type="evidence" value="ECO:0007669"/>
    <property type="project" value="TreeGrafter"/>
</dbReference>
<evidence type="ECO:0000256" key="1">
    <source>
        <dbReference type="ARBA" id="ARBA00004123"/>
    </source>
</evidence>
<dbReference type="Gene3D" id="1.10.20.10">
    <property type="entry name" value="Histone, subunit A"/>
    <property type="match status" value="1"/>
</dbReference>
<keyword evidence="7" id="KW-1185">Reference proteome</keyword>
<reference evidence="6 7" key="1">
    <citation type="submission" date="2015-12" db="EMBL/GenBank/DDBJ databases">
        <title>The genome of Folsomia candida.</title>
        <authorList>
            <person name="Faddeeva A."/>
            <person name="Derks M.F."/>
            <person name="Anvar Y."/>
            <person name="Smit S."/>
            <person name="Van Straalen N."/>
            <person name="Roelofs D."/>
        </authorList>
    </citation>
    <scope>NUCLEOTIDE SEQUENCE [LARGE SCALE GENOMIC DNA]</scope>
    <source>
        <strain evidence="6 7">VU population</strain>
        <tissue evidence="6">Whole body</tissue>
    </source>
</reference>
<evidence type="ECO:0000313" key="6">
    <source>
        <dbReference type="EMBL" id="OXA55430.1"/>
    </source>
</evidence>
<dbReference type="Proteomes" id="UP000198287">
    <property type="component" value="Unassembled WGS sequence"/>
</dbReference>
<dbReference type="OrthoDB" id="1707486at2759"/>
<dbReference type="SUPFAM" id="SSF47113">
    <property type="entry name" value="Histone-fold"/>
    <property type="match status" value="1"/>
</dbReference>
<protein>
    <recommendedName>
        <fullName evidence="3">DNA polymerase epsilon subunit 3</fullName>
    </recommendedName>
</protein>
<comment type="subcellular location">
    <subcellularLocation>
        <location evidence="1">Nucleus</location>
    </subcellularLocation>
</comment>
<dbReference type="InterPro" id="IPR051377">
    <property type="entry name" value="DNA_Pol-Epsilon_Subunit"/>
</dbReference>
<dbReference type="OMA" id="KQNHRTI"/>
<dbReference type="EMBL" id="LNIX01000004">
    <property type="protein sequence ID" value="OXA55430.1"/>
    <property type="molecule type" value="Genomic_DNA"/>
</dbReference>
<dbReference type="InterPro" id="IPR009072">
    <property type="entry name" value="Histone-fold"/>
</dbReference>
<feature type="domain" description="Transcription factor CBF/NF-Y/archaeal histone" evidence="5">
    <location>
        <begin position="9"/>
        <end position="73"/>
    </location>
</feature>
<proteinExistence type="predicted"/>
<dbReference type="Pfam" id="PF00808">
    <property type="entry name" value="CBFD_NFYB_HMF"/>
    <property type="match status" value="1"/>
</dbReference>
<name>A0A226EDD6_FOLCA</name>
<dbReference type="AlphaFoldDB" id="A0A226EDD6"/>
<evidence type="ECO:0000259" key="5">
    <source>
        <dbReference type="Pfam" id="PF00808"/>
    </source>
</evidence>
<sequence length="140" mass="15182">MAEKPEELSLPVASVSRVINDALPSGINVSMETRKTISKAASVFVLYTTATAASMSQKAGRKTMNANDVMDALTDMEFPQFKETLERLLQGEYRQTQKKKKETNTAKKQSTGGGGDSKKSTSTPQAQNTSEVVELSDSDE</sequence>
<dbReference type="GO" id="GO:0008622">
    <property type="term" value="C:epsilon DNA polymerase complex"/>
    <property type="evidence" value="ECO:0007669"/>
    <property type="project" value="TreeGrafter"/>
</dbReference>
<dbReference type="GO" id="GO:0046982">
    <property type="term" value="F:protein heterodimerization activity"/>
    <property type="evidence" value="ECO:0007669"/>
    <property type="project" value="InterPro"/>
</dbReference>
<gene>
    <name evidence="6" type="ORF">Fcan01_09210</name>
</gene>
<dbReference type="PANTHER" id="PTHR46172">
    <property type="entry name" value="DNA POLYMERASE EPSILON SUBUNIT 3"/>
    <property type="match status" value="1"/>
</dbReference>
<dbReference type="InterPro" id="IPR003958">
    <property type="entry name" value="CBFA_NFYB_domain"/>
</dbReference>
<dbReference type="GO" id="GO:0006272">
    <property type="term" value="P:leading strand elongation"/>
    <property type="evidence" value="ECO:0007669"/>
    <property type="project" value="TreeGrafter"/>
</dbReference>
<dbReference type="CDD" id="cd22928">
    <property type="entry name" value="HFD_POLE3_DPB4"/>
    <property type="match status" value="1"/>
</dbReference>
<evidence type="ECO:0000256" key="3">
    <source>
        <dbReference type="ARBA" id="ARBA00039793"/>
    </source>
</evidence>
<comment type="caution">
    <text evidence="6">The sequence shown here is derived from an EMBL/GenBank/DDBJ whole genome shotgun (WGS) entry which is preliminary data.</text>
</comment>
<dbReference type="STRING" id="158441.A0A226EDD6"/>
<accession>A0A226EDD6</accession>
<evidence type="ECO:0000313" key="7">
    <source>
        <dbReference type="Proteomes" id="UP000198287"/>
    </source>
</evidence>
<evidence type="ECO:0000256" key="2">
    <source>
        <dbReference type="ARBA" id="ARBA00023242"/>
    </source>
</evidence>
<feature type="region of interest" description="Disordered" evidence="4">
    <location>
        <begin position="89"/>
        <end position="140"/>
    </location>
</feature>
<dbReference type="GO" id="GO:0031490">
    <property type="term" value="F:chromatin DNA binding"/>
    <property type="evidence" value="ECO:0007669"/>
    <property type="project" value="TreeGrafter"/>
</dbReference>
<dbReference type="GO" id="GO:0031507">
    <property type="term" value="P:heterochromatin formation"/>
    <property type="evidence" value="ECO:0007669"/>
    <property type="project" value="TreeGrafter"/>
</dbReference>